<evidence type="ECO:0000313" key="1">
    <source>
        <dbReference type="EMBL" id="CDP79846.1"/>
    </source>
</evidence>
<reference evidence="1" key="2">
    <citation type="submission" date="2014-05" db="EMBL/GenBank/DDBJ databases">
        <title>Genome sequencing of Bartonella spp. isolated from human blood.</title>
        <authorList>
            <person name="Raoult D."/>
        </authorList>
    </citation>
    <scope>NUCLEOTIDE SEQUENCE</scope>
    <source>
        <strain evidence="1">MVT06</strain>
    </source>
</reference>
<dbReference type="InterPro" id="IPR035220">
    <property type="entry name" value="DUF5330"/>
</dbReference>
<dbReference type="EMBL" id="HG977196">
    <property type="protein sequence ID" value="CDP79846.1"/>
    <property type="molecule type" value="Genomic_DNA"/>
</dbReference>
<organism evidence="1">
    <name type="scientific">Bartonella schoenbuchensis</name>
    <dbReference type="NCBI Taxonomy" id="165694"/>
    <lineage>
        <taxon>Bacteria</taxon>
        <taxon>Pseudomonadati</taxon>
        <taxon>Pseudomonadota</taxon>
        <taxon>Alphaproteobacteria</taxon>
        <taxon>Hyphomicrobiales</taxon>
        <taxon>Bartonellaceae</taxon>
        <taxon>Bartonella</taxon>
    </lineage>
</organism>
<dbReference type="Pfam" id="PF17264">
    <property type="entry name" value="DUF5330"/>
    <property type="match status" value="1"/>
</dbReference>
<dbReference type="RefSeq" id="WP_342384874.1">
    <property type="nucleotide sequence ID" value="NZ_JBCAUL010000005.1"/>
</dbReference>
<sequence>MIRFLIKSAFFLFIIFVVISFFSAKPKDNHSSSLEANITASDAIIALKNTITDLGKFCERNVEVCKTGKSFFNPLGERARDGAKIAYEYLDSIFSNKNTIQPENTTSEDDILPPAEKQIKQDYIELP</sequence>
<protein>
    <submittedName>
        <fullName evidence="1">Uncharacterized protein</fullName>
    </submittedName>
</protein>
<name>A0A024LQ34_9HYPH</name>
<gene>
    <name evidence="1" type="ORF">BN1046_00750</name>
</gene>
<accession>A0A024LQ34</accession>
<proteinExistence type="predicted"/>
<dbReference type="AlphaFoldDB" id="A0A024LQ34"/>
<reference evidence="1" key="1">
    <citation type="submission" date="2013-11" db="EMBL/GenBank/DDBJ databases">
        <authorList>
            <person name="GENOMES U."/>
        </authorList>
    </citation>
    <scope>NUCLEOTIDE SEQUENCE</scope>
    <source>
        <strain evidence="1">MVT06</strain>
    </source>
</reference>